<proteinExistence type="predicted"/>
<dbReference type="Pfam" id="PF04985">
    <property type="entry name" value="Phage_tube"/>
    <property type="match status" value="1"/>
</dbReference>
<dbReference type="EMBL" id="JBHTNZ010000009">
    <property type="protein sequence ID" value="MFD1461595.1"/>
    <property type="molecule type" value="Genomic_DNA"/>
</dbReference>
<comment type="caution">
    <text evidence="1">The sequence shown here is derived from an EMBL/GenBank/DDBJ whole genome shotgun (WGS) entry which is preliminary data.</text>
</comment>
<protein>
    <submittedName>
        <fullName evidence="1">Phage major tail tube protein</fullName>
    </submittedName>
</protein>
<dbReference type="RefSeq" id="WP_229524446.1">
    <property type="nucleotide sequence ID" value="NZ_JAFFQR010000064.1"/>
</dbReference>
<dbReference type="InterPro" id="IPR006498">
    <property type="entry name" value="Tail_tube"/>
</dbReference>
<evidence type="ECO:0000313" key="2">
    <source>
        <dbReference type="Proteomes" id="UP001597340"/>
    </source>
</evidence>
<keyword evidence="2" id="KW-1185">Reference proteome</keyword>
<dbReference type="Proteomes" id="UP001597340">
    <property type="component" value="Unassembled WGS sequence"/>
</dbReference>
<evidence type="ECO:0000313" key="1">
    <source>
        <dbReference type="EMBL" id="MFD1461595.1"/>
    </source>
</evidence>
<name>A0ABW4DEJ5_9BACL</name>
<reference evidence="2" key="1">
    <citation type="journal article" date="2019" name="Int. J. Syst. Evol. Microbiol.">
        <title>The Global Catalogue of Microorganisms (GCM) 10K type strain sequencing project: providing services to taxonomists for standard genome sequencing and annotation.</title>
        <authorList>
            <consortium name="The Broad Institute Genomics Platform"/>
            <consortium name="The Broad Institute Genome Sequencing Center for Infectious Disease"/>
            <person name="Wu L."/>
            <person name="Ma J."/>
        </authorList>
    </citation>
    <scope>NUCLEOTIDE SEQUENCE [LARGE SCALE GENOMIC DNA]</scope>
    <source>
        <strain evidence="2">CCM 9147</strain>
    </source>
</reference>
<gene>
    <name evidence="1" type="ORF">ACFQ5D_09220</name>
</gene>
<organism evidence="1 2">
    <name type="scientific">Paenibacillus farraposensis</name>
    <dbReference type="NCBI Taxonomy" id="2807095"/>
    <lineage>
        <taxon>Bacteria</taxon>
        <taxon>Bacillati</taxon>
        <taxon>Bacillota</taxon>
        <taxon>Bacilli</taxon>
        <taxon>Bacillales</taxon>
        <taxon>Paenibacillaceae</taxon>
        <taxon>Paenibacillus</taxon>
    </lineage>
</organism>
<sequence>MSQERINLRTIKYEAIRNGSQYLGTTTVDLPDIAMLADDVTGAGINGTVNVATLGQTDSMQVTYNFATWEEGYFDLFAQETHTVDLRAGIQSQNRVTGSIDVIPIKITIKGSPKTLSMGSLETAAGSDNSVEHEVTYIKITINGVTKIEIDKFNDVFVVNEVDFGAKIRAALGK</sequence>
<accession>A0ABW4DEJ5</accession>